<feature type="chain" id="PRO_5045087419" description="Secreted protein" evidence="1">
    <location>
        <begin position="24"/>
        <end position="214"/>
    </location>
</feature>
<dbReference type="EMBL" id="JADCSA010000003">
    <property type="protein sequence ID" value="MBE7323756.1"/>
    <property type="molecule type" value="Genomic_DNA"/>
</dbReference>
<sequence>MTMLLSTALTLVLLTVPVSPARASGDGVDTGKTCNDAGGKYGYKANYRVKVKTKRPKLTHLQAHALPPTGKNSKVVTRESEWTRTLKVKVHYEGSGGLEASVKKLILAKAGTKAGFGLAGVGKRTETKTITVTSSYSNPTKKNQDFVAFAGRTQVKGTFRYRYCWRHRRAEPATIHYRDGRWKSYAVRGSGLVRCGAGEGSRGLTALALKHGCK</sequence>
<dbReference type="RefSeq" id="WP_193637098.1">
    <property type="nucleotide sequence ID" value="NZ_JADCSA010000003.1"/>
</dbReference>
<name>A0ABR9RQA9_9ACTN</name>
<accession>A0ABR9RQA9</accession>
<protein>
    <recommendedName>
        <fullName evidence="4">Secreted protein</fullName>
    </recommendedName>
</protein>
<keyword evidence="1" id="KW-0732">Signal</keyword>
<gene>
    <name evidence="2" type="ORF">IEQ44_03720</name>
</gene>
<organism evidence="2 3">
    <name type="scientific">Nocardioides malaquae</name>
    <dbReference type="NCBI Taxonomy" id="2773426"/>
    <lineage>
        <taxon>Bacteria</taxon>
        <taxon>Bacillati</taxon>
        <taxon>Actinomycetota</taxon>
        <taxon>Actinomycetes</taxon>
        <taxon>Propionibacteriales</taxon>
        <taxon>Nocardioidaceae</taxon>
        <taxon>Nocardioides</taxon>
    </lineage>
</organism>
<evidence type="ECO:0000313" key="2">
    <source>
        <dbReference type="EMBL" id="MBE7323756.1"/>
    </source>
</evidence>
<evidence type="ECO:0000313" key="3">
    <source>
        <dbReference type="Proteomes" id="UP000756387"/>
    </source>
</evidence>
<comment type="caution">
    <text evidence="2">The sequence shown here is derived from an EMBL/GenBank/DDBJ whole genome shotgun (WGS) entry which is preliminary data.</text>
</comment>
<reference evidence="2 3" key="1">
    <citation type="submission" date="2020-10" db="EMBL/GenBank/DDBJ databases">
        <title>Nocardioides sp. isolated from sludge.</title>
        <authorList>
            <person name="Zhang X."/>
        </authorList>
    </citation>
    <scope>NUCLEOTIDE SEQUENCE [LARGE SCALE GENOMIC DNA]</scope>
    <source>
        <strain evidence="2 3">Y6</strain>
    </source>
</reference>
<feature type="signal peptide" evidence="1">
    <location>
        <begin position="1"/>
        <end position="23"/>
    </location>
</feature>
<dbReference type="Proteomes" id="UP000756387">
    <property type="component" value="Unassembled WGS sequence"/>
</dbReference>
<keyword evidence="3" id="KW-1185">Reference proteome</keyword>
<proteinExistence type="predicted"/>
<evidence type="ECO:0000256" key="1">
    <source>
        <dbReference type="SAM" id="SignalP"/>
    </source>
</evidence>
<evidence type="ECO:0008006" key="4">
    <source>
        <dbReference type="Google" id="ProtNLM"/>
    </source>
</evidence>